<reference evidence="2 3" key="1">
    <citation type="submission" date="2021-06" db="EMBL/GenBank/DDBJ databases">
        <authorList>
            <person name="Palmer J.M."/>
        </authorList>
    </citation>
    <scope>NUCLEOTIDE SEQUENCE [LARGE SCALE GENOMIC DNA]</scope>
    <source>
        <strain evidence="2 3">XR_2019</strain>
        <tissue evidence="2">Muscle</tissue>
    </source>
</reference>
<comment type="caution">
    <text evidence="2">The sequence shown here is derived from an EMBL/GenBank/DDBJ whole genome shotgun (WGS) entry which is preliminary data.</text>
</comment>
<protein>
    <submittedName>
        <fullName evidence="2">Uncharacterized protein</fullName>
    </submittedName>
</protein>
<evidence type="ECO:0000256" key="1">
    <source>
        <dbReference type="SAM" id="MobiDB-lite"/>
    </source>
</evidence>
<feature type="region of interest" description="Disordered" evidence="1">
    <location>
        <begin position="84"/>
        <end position="104"/>
    </location>
</feature>
<gene>
    <name evidence="2" type="ORF">XENORESO_021025</name>
</gene>
<sequence length="104" mass="11740">MSQLLPPELWISAASPKLLRCSWLFFRLGLWPLRLLSYCMFEDARLCNLLLQQNQMGPMHSSPSINGQVVGVNAVINIEGCCKEEEEDEGKETVAMSGQKSRRI</sequence>
<dbReference type="EMBL" id="JAHRIM010070921">
    <property type="protein sequence ID" value="MEQ2273061.1"/>
    <property type="molecule type" value="Genomic_DNA"/>
</dbReference>
<organism evidence="2 3">
    <name type="scientific">Xenotaenia resolanae</name>
    <dbReference type="NCBI Taxonomy" id="208358"/>
    <lineage>
        <taxon>Eukaryota</taxon>
        <taxon>Metazoa</taxon>
        <taxon>Chordata</taxon>
        <taxon>Craniata</taxon>
        <taxon>Vertebrata</taxon>
        <taxon>Euteleostomi</taxon>
        <taxon>Actinopterygii</taxon>
        <taxon>Neopterygii</taxon>
        <taxon>Teleostei</taxon>
        <taxon>Neoteleostei</taxon>
        <taxon>Acanthomorphata</taxon>
        <taxon>Ovalentaria</taxon>
        <taxon>Atherinomorphae</taxon>
        <taxon>Cyprinodontiformes</taxon>
        <taxon>Goodeidae</taxon>
        <taxon>Xenotaenia</taxon>
    </lineage>
</organism>
<evidence type="ECO:0000313" key="2">
    <source>
        <dbReference type="EMBL" id="MEQ2273061.1"/>
    </source>
</evidence>
<evidence type="ECO:0000313" key="3">
    <source>
        <dbReference type="Proteomes" id="UP001444071"/>
    </source>
</evidence>
<proteinExistence type="predicted"/>
<accession>A0ABV0WUH4</accession>
<dbReference type="Proteomes" id="UP001444071">
    <property type="component" value="Unassembled WGS sequence"/>
</dbReference>
<name>A0ABV0WUH4_9TELE</name>
<keyword evidence="3" id="KW-1185">Reference proteome</keyword>